<keyword evidence="2 4" id="KW-0479">Metal-binding</keyword>
<keyword evidence="3 5" id="KW-0732">Signal</keyword>
<organism evidence="6 7">
    <name type="scientific">Flagellimonas meridianipacifica</name>
    <dbReference type="NCBI Taxonomy" id="1080225"/>
    <lineage>
        <taxon>Bacteria</taxon>
        <taxon>Pseudomonadati</taxon>
        <taxon>Bacteroidota</taxon>
        <taxon>Flavobacteriia</taxon>
        <taxon>Flavobacteriales</taxon>
        <taxon>Flavobacteriaceae</taxon>
        <taxon>Flagellimonas</taxon>
    </lineage>
</organism>
<accession>A0A2T0MGL4</accession>
<dbReference type="AlphaFoldDB" id="A0A2T0MGL4"/>
<dbReference type="InterPro" id="IPR044084">
    <property type="entry name" value="AvModA-like_subst-bd"/>
</dbReference>
<feature type="binding site" evidence="4">
    <location>
        <position position="170"/>
    </location>
    <ligand>
        <name>molybdate</name>
        <dbReference type="ChEBI" id="CHEBI:36264"/>
    </ligand>
</feature>
<dbReference type="PANTHER" id="PTHR30632:SF14">
    <property type="entry name" value="TUNGSTATE_MOLYBDATE_CHROMATE-BINDING PROTEIN MODA"/>
    <property type="match status" value="1"/>
</dbReference>
<proteinExistence type="inferred from homology"/>
<dbReference type="Gene3D" id="3.40.190.10">
    <property type="entry name" value="Periplasmic binding protein-like II"/>
    <property type="match status" value="2"/>
</dbReference>
<feature type="chain" id="PRO_5015722609" evidence="5">
    <location>
        <begin position="25"/>
        <end position="256"/>
    </location>
</feature>
<gene>
    <name evidence="6" type="ORF">CLV81_0702</name>
</gene>
<name>A0A2T0MGL4_9FLAO</name>
<sequence>MMRTSFRCLLFLSILAFVSCNESANSKPRVTVAVAANMQFAMKSIADSFSNKTTIDCELILGSSGKLTAQIQQGAPYDVFISADIRYPEELYRNKKTEGKPKIYAQGKLVLWTVMEDLTPSLSLLQTETVQHIAIANPKTAPYGVAALAVLGNQPFYESVVEKLVYGESIAQTNQFITSKSAEIGFTSMAVVLSTEMKNKGHWIALPEESYPRLLQSASLIKKENGASKEALAFYEFLFSQEAQKILKQYGYSIPN</sequence>
<dbReference type="InterPro" id="IPR050682">
    <property type="entry name" value="ModA/WtpA"/>
</dbReference>
<comment type="caution">
    <text evidence="6">The sequence shown here is derived from an EMBL/GenBank/DDBJ whole genome shotgun (WGS) entry which is preliminary data.</text>
</comment>
<protein>
    <submittedName>
        <fullName evidence="6">Molybdate transport system substrate-binding protein</fullName>
    </submittedName>
</protein>
<dbReference type="PIRSF" id="PIRSF004846">
    <property type="entry name" value="ModA"/>
    <property type="match status" value="1"/>
</dbReference>
<evidence type="ECO:0000256" key="4">
    <source>
        <dbReference type="PIRSR" id="PIRSR004846-1"/>
    </source>
</evidence>
<keyword evidence="4" id="KW-0500">Molybdenum</keyword>
<feature type="binding site" evidence="4">
    <location>
        <position position="64"/>
    </location>
    <ligand>
        <name>molybdate</name>
        <dbReference type="ChEBI" id="CHEBI:36264"/>
    </ligand>
</feature>
<evidence type="ECO:0000256" key="3">
    <source>
        <dbReference type="ARBA" id="ARBA00022729"/>
    </source>
</evidence>
<evidence type="ECO:0000256" key="5">
    <source>
        <dbReference type="SAM" id="SignalP"/>
    </source>
</evidence>
<dbReference type="Pfam" id="PF13531">
    <property type="entry name" value="SBP_bac_11"/>
    <property type="match status" value="1"/>
</dbReference>
<dbReference type="GO" id="GO:0030973">
    <property type="term" value="F:molybdate ion binding"/>
    <property type="evidence" value="ECO:0007669"/>
    <property type="project" value="InterPro"/>
</dbReference>
<comment type="similarity">
    <text evidence="1">Belongs to the bacterial solute-binding protein ModA family.</text>
</comment>
<dbReference type="EMBL" id="PVYX01000001">
    <property type="protein sequence ID" value="PRX56705.1"/>
    <property type="molecule type" value="Genomic_DNA"/>
</dbReference>
<feature type="signal peptide" evidence="5">
    <location>
        <begin position="1"/>
        <end position="24"/>
    </location>
</feature>
<dbReference type="GO" id="GO:0015689">
    <property type="term" value="P:molybdate ion transport"/>
    <property type="evidence" value="ECO:0007669"/>
    <property type="project" value="InterPro"/>
</dbReference>
<dbReference type="PROSITE" id="PS51257">
    <property type="entry name" value="PROKAR_LIPOPROTEIN"/>
    <property type="match status" value="1"/>
</dbReference>
<dbReference type="NCBIfam" id="TIGR01256">
    <property type="entry name" value="modA"/>
    <property type="match status" value="1"/>
</dbReference>
<evidence type="ECO:0000256" key="1">
    <source>
        <dbReference type="ARBA" id="ARBA00009175"/>
    </source>
</evidence>
<evidence type="ECO:0000313" key="7">
    <source>
        <dbReference type="Proteomes" id="UP000237640"/>
    </source>
</evidence>
<dbReference type="InterPro" id="IPR005950">
    <property type="entry name" value="ModA"/>
</dbReference>
<keyword evidence="7" id="KW-1185">Reference proteome</keyword>
<dbReference type="SUPFAM" id="SSF53850">
    <property type="entry name" value="Periplasmic binding protein-like II"/>
    <property type="match status" value="1"/>
</dbReference>
<evidence type="ECO:0000256" key="2">
    <source>
        <dbReference type="ARBA" id="ARBA00022723"/>
    </source>
</evidence>
<reference evidence="6 7" key="1">
    <citation type="submission" date="2018-03" db="EMBL/GenBank/DDBJ databases">
        <title>Genomic Encyclopedia of Archaeal and Bacterial Type Strains, Phase II (KMG-II): from individual species to whole genera.</title>
        <authorList>
            <person name="Goeker M."/>
        </authorList>
    </citation>
    <scope>NUCLEOTIDE SEQUENCE [LARGE SCALE GENOMIC DNA]</scope>
    <source>
        <strain evidence="6 7">DSM 25027</strain>
    </source>
</reference>
<dbReference type="Proteomes" id="UP000237640">
    <property type="component" value="Unassembled WGS sequence"/>
</dbReference>
<dbReference type="PANTHER" id="PTHR30632">
    <property type="entry name" value="MOLYBDATE-BINDING PERIPLASMIC PROTEIN"/>
    <property type="match status" value="1"/>
</dbReference>
<dbReference type="CDD" id="cd13539">
    <property type="entry name" value="PBP2_AvModA"/>
    <property type="match status" value="1"/>
</dbReference>
<dbReference type="GO" id="GO:0046872">
    <property type="term" value="F:metal ion binding"/>
    <property type="evidence" value="ECO:0007669"/>
    <property type="project" value="UniProtKB-KW"/>
</dbReference>
<evidence type="ECO:0000313" key="6">
    <source>
        <dbReference type="EMBL" id="PRX56705.1"/>
    </source>
</evidence>